<accession>A0ABS8T356</accession>
<gene>
    <name evidence="2" type="ORF">HAX54_001975</name>
</gene>
<dbReference type="EMBL" id="JACEIK010001084">
    <property type="protein sequence ID" value="MCD7465807.1"/>
    <property type="molecule type" value="Genomic_DNA"/>
</dbReference>
<protein>
    <submittedName>
        <fullName evidence="2">Uncharacterized protein</fullName>
    </submittedName>
</protein>
<evidence type="ECO:0000256" key="1">
    <source>
        <dbReference type="SAM" id="MobiDB-lite"/>
    </source>
</evidence>
<evidence type="ECO:0000313" key="3">
    <source>
        <dbReference type="Proteomes" id="UP000823775"/>
    </source>
</evidence>
<name>A0ABS8T356_DATST</name>
<keyword evidence="3" id="KW-1185">Reference proteome</keyword>
<dbReference type="Proteomes" id="UP000823775">
    <property type="component" value="Unassembled WGS sequence"/>
</dbReference>
<proteinExistence type="predicted"/>
<feature type="region of interest" description="Disordered" evidence="1">
    <location>
        <begin position="1"/>
        <end position="22"/>
    </location>
</feature>
<comment type="caution">
    <text evidence="2">The sequence shown here is derived from an EMBL/GenBank/DDBJ whole genome shotgun (WGS) entry which is preliminary data.</text>
</comment>
<organism evidence="2 3">
    <name type="scientific">Datura stramonium</name>
    <name type="common">Jimsonweed</name>
    <name type="synonym">Common thornapple</name>
    <dbReference type="NCBI Taxonomy" id="4076"/>
    <lineage>
        <taxon>Eukaryota</taxon>
        <taxon>Viridiplantae</taxon>
        <taxon>Streptophyta</taxon>
        <taxon>Embryophyta</taxon>
        <taxon>Tracheophyta</taxon>
        <taxon>Spermatophyta</taxon>
        <taxon>Magnoliopsida</taxon>
        <taxon>eudicotyledons</taxon>
        <taxon>Gunneridae</taxon>
        <taxon>Pentapetalae</taxon>
        <taxon>asterids</taxon>
        <taxon>lamiids</taxon>
        <taxon>Solanales</taxon>
        <taxon>Solanaceae</taxon>
        <taxon>Solanoideae</taxon>
        <taxon>Datureae</taxon>
        <taxon>Datura</taxon>
    </lineage>
</organism>
<feature type="non-terminal residue" evidence="2">
    <location>
        <position position="1"/>
    </location>
</feature>
<evidence type="ECO:0000313" key="2">
    <source>
        <dbReference type="EMBL" id="MCD7465807.1"/>
    </source>
</evidence>
<sequence length="55" mass="6579">ERSHKYITGPQEKENGTRATSTQLRMELSDAQARLHMERCATRYVDRKVRTPYRR</sequence>
<reference evidence="2 3" key="1">
    <citation type="journal article" date="2021" name="BMC Genomics">
        <title>Datura genome reveals duplications of psychoactive alkaloid biosynthetic genes and high mutation rate following tissue culture.</title>
        <authorList>
            <person name="Rajewski A."/>
            <person name="Carter-House D."/>
            <person name="Stajich J."/>
            <person name="Litt A."/>
        </authorList>
    </citation>
    <scope>NUCLEOTIDE SEQUENCE [LARGE SCALE GENOMIC DNA]</scope>
    <source>
        <strain evidence="2">AR-01</strain>
    </source>
</reference>